<evidence type="ECO:0008006" key="4">
    <source>
        <dbReference type="Google" id="ProtNLM"/>
    </source>
</evidence>
<keyword evidence="1" id="KW-0732">Signal</keyword>
<evidence type="ECO:0000256" key="1">
    <source>
        <dbReference type="SAM" id="SignalP"/>
    </source>
</evidence>
<name>A0A2D2AXH2_9CAUL</name>
<accession>A0A2D2AXH2</accession>
<dbReference type="InterPro" id="IPR024572">
    <property type="entry name" value="RcnB"/>
</dbReference>
<dbReference type="Proteomes" id="UP000228945">
    <property type="component" value="Chromosome"/>
</dbReference>
<evidence type="ECO:0000313" key="2">
    <source>
        <dbReference type="EMBL" id="ATQ42683.1"/>
    </source>
</evidence>
<feature type="signal peptide" evidence="1">
    <location>
        <begin position="1"/>
        <end position="22"/>
    </location>
</feature>
<dbReference type="Pfam" id="PF11776">
    <property type="entry name" value="RcnB"/>
    <property type="match status" value="1"/>
</dbReference>
<keyword evidence="3" id="KW-1185">Reference proteome</keyword>
<dbReference type="Gene3D" id="3.10.450.160">
    <property type="entry name" value="inner membrane protein cigr"/>
    <property type="match status" value="1"/>
</dbReference>
<evidence type="ECO:0000313" key="3">
    <source>
        <dbReference type="Proteomes" id="UP000228945"/>
    </source>
</evidence>
<dbReference type="EMBL" id="CP024201">
    <property type="protein sequence ID" value="ATQ42683.1"/>
    <property type="molecule type" value="Genomic_DNA"/>
</dbReference>
<dbReference type="KEGG" id="cmb:CSW64_09795"/>
<proteinExistence type="predicted"/>
<dbReference type="AlphaFoldDB" id="A0A2D2AXH2"/>
<organism evidence="2 3">
    <name type="scientific">Caulobacter mirabilis</name>
    <dbReference type="NCBI Taxonomy" id="69666"/>
    <lineage>
        <taxon>Bacteria</taxon>
        <taxon>Pseudomonadati</taxon>
        <taxon>Pseudomonadota</taxon>
        <taxon>Alphaproteobacteria</taxon>
        <taxon>Caulobacterales</taxon>
        <taxon>Caulobacteraceae</taxon>
        <taxon>Caulobacter</taxon>
    </lineage>
</organism>
<reference evidence="2 3" key="1">
    <citation type="submission" date="2017-10" db="EMBL/GenBank/DDBJ databases">
        <title>Genome sequence of Caulobacter mirabilis FWC38.</title>
        <authorList>
            <person name="Fiebig A."/>
            <person name="Crosson S."/>
        </authorList>
    </citation>
    <scope>NUCLEOTIDE SEQUENCE [LARGE SCALE GENOMIC DNA]</scope>
    <source>
        <strain evidence="2 3">FWC 38</strain>
    </source>
</reference>
<gene>
    <name evidence="2" type="ORF">CSW64_09795</name>
</gene>
<feature type="chain" id="PRO_5013655895" description="Transmembrane signal peptide protein" evidence="1">
    <location>
        <begin position="23"/>
        <end position="179"/>
    </location>
</feature>
<dbReference type="RefSeq" id="WP_099621937.1">
    <property type="nucleotide sequence ID" value="NZ_CP024201.1"/>
</dbReference>
<protein>
    <recommendedName>
        <fullName evidence="4">Transmembrane signal peptide protein</fullName>
    </recommendedName>
</protein>
<dbReference type="OrthoDB" id="7190052at2"/>
<sequence>MKRLLLTIAAAAAVGGPMLAVATEAAAQDRGRWERHEDRRDHREGRWDRREDRWDRREDRWDRREDRWDRRDGRYDHRWDQRSRWDRGRHNGYYWNNRWYYGPPPSSYYGRPGYRPGYASWRRGAYLPPYYRDRGYVVYDYGRYGLRPPPRGYYWYRDGSDYLLAAVATGLILDVIINR</sequence>